<dbReference type="EMBL" id="CP013729">
    <property type="protein sequence ID" value="ALV06154.1"/>
    <property type="molecule type" value="Genomic_DNA"/>
</dbReference>
<protein>
    <submittedName>
        <fullName evidence="3">Uncharacterized protein</fullName>
    </submittedName>
</protein>
<gene>
    <name evidence="3" type="ORF">RD2015_1670</name>
</gene>
<proteinExistence type="predicted"/>
<evidence type="ECO:0000256" key="2">
    <source>
        <dbReference type="SAM" id="Phobius"/>
    </source>
</evidence>
<evidence type="ECO:0000256" key="1">
    <source>
        <dbReference type="SAM" id="MobiDB-lite"/>
    </source>
</evidence>
<keyword evidence="2" id="KW-0812">Transmembrane</keyword>
<dbReference type="AlphaFoldDB" id="A0A0U3MP99"/>
<feature type="transmembrane region" description="Helical" evidence="2">
    <location>
        <begin position="99"/>
        <end position="120"/>
    </location>
</feature>
<feature type="compositionally biased region" description="Low complexity" evidence="1">
    <location>
        <begin position="354"/>
        <end position="395"/>
    </location>
</feature>
<dbReference type="InterPro" id="IPR047798">
    <property type="entry name" value="BPSS1780-like"/>
</dbReference>
<organism evidence="3 4">
    <name type="scientific">Roseateles depolymerans</name>
    <dbReference type="NCBI Taxonomy" id="76731"/>
    <lineage>
        <taxon>Bacteria</taxon>
        <taxon>Pseudomonadati</taxon>
        <taxon>Pseudomonadota</taxon>
        <taxon>Betaproteobacteria</taxon>
        <taxon>Burkholderiales</taxon>
        <taxon>Sphaerotilaceae</taxon>
        <taxon>Roseateles</taxon>
    </lineage>
</organism>
<name>A0A0U3MP99_9BURK</name>
<feature type="transmembrane region" description="Helical" evidence="2">
    <location>
        <begin position="239"/>
        <end position="263"/>
    </location>
</feature>
<keyword evidence="4" id="KW-1185">Reference proteome</keyword>
<dbReference type="NCBIfam" id="NF041043">
    <property type="entry name" value="BPSS1780_fam"/>
    <property type="match status" value="1"/>
</dbReference>
<feature type="transmembrane region" description="Helical" evidence="2">
    <location>
        <begin position="199"/>
        <end position="227"/>
    </location>
</feature>
<keyword evidence="2" id="KW-1133">Transmembrane helix</keyword>
<feature type="compositionally biased region" description="Low complexity" evidence="1">
    <location>
        <begin position="280"/>
        <end position="304"/>
    </location>
</feature>
<feature type="transmembrane region" description="Helical" evidence="2">
    <location>
        <begin position="51"/>
        <end position="69"/>
    </location>
</feature>
<sequence length="405" mass="42561">MMLHLQTVPARNGLIWVRHGLKVVQRQPFALIGLFSLTMLVWTLLSLTVVGSLVTVASVPLVCLGFMLASHQVLQSHTPTVAVFTQPLQLTPERRKAQLLLGLLSVVLSVVISQISIWVAGGAMDQLADMAKAGTQPDPAAVVAVMTDPRMVQATMTFFGLLTLVSIPLWHAPALIHWGGQGVIQSLFSSTLGVWKNRGAFFVSGLAWVVLTFVCSIAVSLVAALLGSPMLATLLQVPVFFVLFTAFLCSLYFTFIDCFMFGAPRDLPVPPARKAGTPDGGNNTLSSGIGTTGSSVGTPSGGQTHEPVKPIEPVAPAPSDAGSSEPHKLQEPSGPVNGSAPSSDFGTVGQTDRPQASADQGAAPAAPSQAPQAQPSQQPEQPAEPSQPAQPSQPQHQNTDDSRPR</sequence>
<dbReference type="RefSeq" id="WP_058934488.1">
    <property type="nucleotide sequence ID" value="NZ_CP013729.1"/>
</dbReference>
<reference evidence="3 4" key="1">
    <citation type="submission" date="2015-12" db="EMBL/GenBank/DDBJ databases">
        <title>Complete genome of Roseateles depolymerans KCTC 42856.</title>
        <authorList>
            <person name="Kim K.M."/>
        </authorList>
    </citation>
    <scope>NUCLEOTIDE SEQUENCE [LARGE SCALE GENOMIC DNA]</scope>
    <source>
        <strain evidence="3 4">KCTC 42856</strain>
    </source>
</reference>
<feature type="transmembrane region" description="Helical" evidence="2">
    <location>
        <begin position="156"/>
        <end position="178"/>
    </location>
</feature>
<feature type="region of interest" description="Disordered" evidence="1">
    <location>
        <begin position="272"/>
        <end position="405"/>
    </location>
</feature>
<evidence type="ECO:0000313" key="3">
    <source>
        <dbReference type="EMBL" id="ALV06154.1"/>
    </source>
</evidence>
<dbReference type="Proteomes" id="UP000060699">
    <property type="component" value="Chromosome"/>
</dbReference>
<feature type="compositionally biased region" description="Polar residues" evidence="1">
    <location>
        <begin position="339"/>
        <end position="353"/>
    </location>
</feature>
<evidence type="ECO:0000313" key="4">
    <source>
        <dbReference type="Proteomes" id="UP000060699"/>
    </source>
</evidence>
<keyword evidence="2" id="KW-0472">Membrane</keyword>
<dbReference type="KEGG" id="rdp:RD2015_1670"/>
<dbReference type="OrthoDB" id="5298483at2"/>
<accession>A0A0U3MP99</accession>
<dbReference type="STRING" id="76731.RD2015_1670"/>